<dbReference type="GO" id="GO:0005737">
    <property type="term" value="C:cytoplasm"/>
    <property type="evidence" value="ECO:0007669"/>
    <property type="project" value="TreeGrafter"/>
</dbReference>
<dbReference type="SUPFAM" id="SSF54211">
    <property type="entry name" value="Ribosomal protein S5 domain 2-like"/>
    <property type="match status" value="1"/>
</dbReference>
<evidence type="ECO:0000313" key="5">
    <source>
        <dbReference type="Proteomes" id="UP000221394"/>
    </source>
</evidence>
<dbReference type="Pfam" id="PF01205">
    <property type="entry name" value="Impact_N"/>
    <property type="match status" value="1"/>
</dbReference>
<protein>
    <submittedName>
        <fullName evidence="4">Putative YigZ family protein</fullName>
    </submittedName>
</protein>
<feature type="domain" description="Impact N-terminal" evidence="2">
    <location>
        <begin position="25"/>
        <end position="130"/>
    </location>
</feature>
<accession>A0A2A9EFE3</accession>
<dbReference type="RefSeq" id="WP_098458108.1">
    <property type="nucleotide sequence ID" value="NZ_PDJH01000001.1"/>
</dbReference>
<dbReference type="InterPro" id="IPR015269">
    <property type="entry name" value="UPF0029_Impact_C"/>
</dbReference>
<dbReference type="EMBL" id="PDJH01000001">
    <property type="protein sequence ID" value="PFG36995.1"/>
    <property type="molecule type" value="Genomic_DNA"/>
</dbReference>
<evidence type="ECO:0000256" key="1">
    <source>
        <dbReference type="ARBA" id="ARBA00007665"/>
    </source>
</evidence>
<organism evidence="4 5">
    <name type="scientific">Flavimobilis soli</name>
    <dbReference type="NCBI Taxonomy" id="442709"/>
    <lineage>
        <taxon>Bacteria</taxon>
        <taxon>Bacillati</taxon>
        <taxon>Actinomycetota</taxon>
        <taxon>Actinomycetes</taxon>
        <taxon>Micrococcales</taxon>
        <taxon>Jonesiaceae</taxon>
        <taxon>Flavimobilis</taxon>
    </lineage>
</organism>
<comment type="caution">
    <text evidence="4">The sequence shown here is derived from an EMBL/GenBank/DDBJ whole genome shotgun (WGS) entry which is preliminary data.</text>
</comment>
<dbReference type="PROSITE" id="PS00910">
    <property type="entry name" value="UPF0029"/>
    <property type="match status" value="1"/>
</dbReference>
<dbReference type="Gene3D" id="3.30.230.30">
    <property type="entry name" value="Impact, N-terminal domain"/>
    <property type="match status" value="1"/>
</dbReference>
<dbReference type="PANTHER" id="PTHR16301:SF20">
    <property type="entry name" value="IMPACT FAMILY MEMBER YIGZ"/>
    <property type="match status" value="1"/>
</dbReference>
<dbReference type="Proteomes" id="UP000221394">
    <property type="component" value="Unassembled WGS sequence"/>
</dbReference>
<dbReference type="PANTHER" id="PTHR16301">
    <property type="entry name" value="IMPACT-RELATED"/>
    <property type="match status" value="1"/>
</dbReference>
<feature type="domain" description="UPF0029" evidence="3">
    <location>
        <begin position="147"/>
        <end position="204"/>
    </location>
</feature>
<keyword evidence="5" id="KW-1185">Reference proteome</keyword>
<dbReference type="AlphaFoldDB" id="A0A2A9EFE3"/>
<gene>
    <name evidence="4" type="ORF">ATL41_1739</name>
</gene>
<dbReference type="InterPro" id="IPR035647">
    <property type="entry name" value="EFG_III/V"/>
</dbReference>
<dbReference type="InterPro" id="IPR020569">
    <property type="entry name" value="UPF0029_Impact_CS"/>
</dbReference>
<evidence type="ECO:0000259" key="3">
    <source>
        <dbReference type="Pfam" id="PF09186"/>
    </source>
</evidence>
<sequence>MTGTREPEALPSTVAGTTVHELVIKKSRFIARAVHVASVAEADAVVAAVRKEFWDARHSCVALVVGTHADQQRSSDDGEPSGTAGIPMLEVLRHRNMTDVVTVVTRYFGGILLGAGGLVRAYSSAVSETLDRAPIVRRALLDEVLVDVPHAEAGRIEHVLRDWVTHHDAVLDDVAYASSVTFTLLVPARSRAALDTTLATASAGTLEALHVGTRVADLP</sequence>
<dbReference type="OrthoDB" id="9813771at2"/>
<dbReference type="SUPFAM" id="SSF54980">
    <property type="entry name" value="EF-G C-terminal domain-like"/>
    <property type="match status" value="1"/>
</dbReference>
<dbReference type="InterPro" id="IPR023582">
    <property type="entry name" value="Impact"/>
</dbReference>
<dbReference type="InterPro" id="IPR020568">
    <property type="entry name" value="Ribosomal_Su5_D2-typ_SF"/>
</dbReference>
<comment type="similarity">
    <text evidence="1">Belongs to the IMPACT family.</text>
</comment>
<evidence type="ECO:0000313" key="4">
    <source>
        <dbReference type="EMBL" id="PFG36995.1"/>
    </source>
</evidence>
<evidence type="ECO:0000259" key="2">
    <source>
        <dbReference type="Pfam" id="PF01205"/>
    </source>
</evidence>
<dbReference type="InterPro" id="IPR036956">
    <property type="entry name" value="Impact_N_sf"/>
</dbReference>
<proteinExistence type="inferred from homology"/>
<name>A0A2A9EFE3_9MICO</name>
<reference evidence="4 5" key="1">
    <citation type="submission" date="2017-10" db="EMBL/GenBank/DDBJ databases">
        <title>Sequencing the genomes of 1000 actinobacteria strains.</title>
        <authorList>
            <person name="Klenk H.-P."/>
        </authorList>
    </citation>
    <scope>NUCLEOTIDE SEQUENCE [LARGE SCALE GENOMIC DNA]</scope>
    <source>
        <strain evidence="4 5">DSM 21574</strain>
    </source>
</reference>
<dbReference type="Pfam" id="PF09186">
    <property type="entry name" value="DUF1949"/>
    <property type="match status" value="1"/>
</dbReference>
<dbReference type="GO" id="GO:0006446">
    <property type="term" value="P:regulation of translational initiation"/>
    <property type="evidence" value="ECO:0007669"/>
    <property type="project" value="TreeGrafter"/>
</dbReference>
<dbReference type="InterPro" id="IPR001498">
    <property type="entry name" value="Impact_N"/>
</dbReference>